<dbReference type="AlphaFoldDB" id="D6Z025"/>
<sequence length="174" mass="20055">MPTPTSTDTRRFFYLFALGALAVMAWFIFYPHQRAAEPPPLPQQLAGLEQTELISGPAAQRRLGRLHGTAIGFTEAYQVSYGEPGRKLVVWLGISPSEEEALFLYREMDRRMPDTPFFSDRHELLLDGRQVIRVHGQGREHYYWLAGRHNYWLEAEGLDGRAAVRELLVRQVRE</sequence>
<evidence type="ECO:0000313" key="2">
    <source>
        <dbReference type="EMBL" id="ADH87058.1"/>
    </source>
</evidence>
<accession>D6Z025</accession>
<dbReference type="InParanoid" id="D6Z025"/>
<dbReference type="EMBL" id="CP001940">
    <property type="protein sequence ID" value="ADH87058.1"/>
    <property type="molecule type" value="Genomic_DNA"/>
</dbReference>
<organism evidence="2 3">
    <name type="scientific">Desulfurivibrio alkaliphilus (strain DSM 19089 / UNIQEM U267 / AHT2)</name>
    <dbReference type="NCBI Taxonomy" id="589865"/>
    <lineage>
        <taxon>Bacteria</taxon>
        <taxon>Pseudomonadati</taxon>
        <taxon>Thermodesulfobacteriota</taxon>
        <taxon>Desulfobulbia</taxon>
        <taxon>Desulfobulbales</taxon>
        <taxon>Desulfobulbaceae</taxon>
        <taxon>Desulfurivibrio</taxon>
    </lineage>
</organism>
<keyword evidence="3" id="KW-1185">Reference proteome</keyword>
<protein>
    <recommendedName>
        <fullName evidence="4">DUF4367 domain-containing protein</fullName>
    </recommendedName>
</protein>
<keyword evidence="1" id="KW-0812">Transmembrane</keyword>
<keyword evidence="1" id="KW-1133">Transmembrane helix</keyword>
<dbReference type="Proteomes" id="UP000001508">
    <property type="component" value="Chromosome"/>
</dbReference>
<dbReference type="KEGG" id="dak:DaAHT2_2393"/>
<dbReference type="HOGENOM" id="CLU_1537601_0_0_7"/>
<dbReference type="STRING" id="589865.DaAHT2_2393"/>
<evidence type="ECO:0000313" key="3">
    <source>
        <dbReference type="Proteomes" id="UP000001508"/>
    </source>
</evidence>
<evidence type="ECO:0008006" key="4">
    <source>
        <dbReference type="Google" id="ProtNLM"/>
    </source>
</evidence>
<feature type="transmembrane region" description="Helical" evidence="1">
    <location>
        <begin position="12"/>
        <end position="30"/>
    </location>
</feature>
<keyword evidence="1" id="KW-0472">Membrane</keyword>
<proteinExistence type="predicted"/>
<evidence type="ECO:0000256" key="1">
    <source>
        <dbReference type="SAM" id="Phobius"/>
    </source>
</evidence>
<dbReference type="RefSeq" id="WP_013164570.1">
    <property type="nucleotide sequence ID" value="NC_014216.1"/>
</dbReference>
<gene>
    <name evidence="2" type="ordered locus">DaAHT2_2393</name>
</gene>
<name>D6Z025_DESAT</name>
<reference evidence="3" key="1">
    <citation type="submission" date="2010-02" db="EMBL/GenBank/DDBJ databases">
        <title>Complete sequence of Desulfurivibrio alkaliphilus AHT2.</title>
        <authorList>
            <consortium name="US DOE Joint Genome Institute"/>
            <person name="Pitluck S."/>
            <person name="Chertkov O."/>
            <person name="Detter J.C."/>
            <person name="Han C."/>
            <person name="Tapia R."/>
            <person name="Larimer F."/>
            <person name="Land M."/>
            <person name="Hauser L."/>
            <person name="Kyrpides N."/>
            <person name="Mikhailova N."/>
            <person name="Sorokin D.Y."/>
            <person name="Muyzer G."/>
            <person name="Woyke T."/>
        </authorList>
    </citation>
    <scope>NUCLEOTIDE SEQUENCE [LARGE SCALE GENOMIC DNA]</scope>
    <source>
        <strain evidence="3">DSM 19089 / UNIQEM U267 / AHT2</strain>
    </source>
</reference>